<sequence>MGKASRKLAETKFDEKLVLDKYLTAVAEVGYENKKASRSKAIA</sequence>
<dbReference type="EMBL" id="JBHTEK010000001">
    <property type="protein sequence ID" value="MFC7666264.1"/>
    <property type="molecule type" value="Genomic_DNA"/>
</dbReference>
<proteinExistence type="predicted"/>
<evidence type="ECO:0000313" key="2">
    <source>
        <dbReference type="Proteomes" id="UP001596513"/>
    </source>
</evidence>
<gene>
    <name evidence="1" type="ORF">ACFQT0_01585</name>
</gene>
<organism evidence="1 2">
    <name type="scientific">Hymenobacter humi</name>
    <dbReference type="NCBI Taxonomy" id="1411620"/>
    <lineage>
        <taxon>Bacteria</taxon>
        <taxon>Pseudomonadati</taxon>
        <taxon>Bacteroidota</taxon>
        <taxon>Cytophagia</taxon>
        <taxon>Cytophagales</taxon>
        <taxon>Hymenobacteraceae</taxon>
        <taxon>Hymenobacter</taxon>
    </lineage>
</organism>
<comment type="caution">
    <text evidence="1">The sequence shown here is derived from an EMBL/GenBank/DDBJ whole genome shotgun (WGS) entry which is preliminary data.</text>
</comment>
<protein>
    <submittedName>
        <fullName evidence="1">Uncharacterized protein</fullName>
    </submittedName>
</protein>
<reference evidence="2" key="1">
    <citation type="journal article" date="2019" name="Int. J. Syst. Evol. Microbiol.">
        <title>The Global Catalogue of Microorganisms (GCM) 10K type strain sequencing project: providing services to taxonomists for standard genome sequencing and annotation.</title>
        <authorList>
            <consortium name="The Broad Institute Genomics Platform"/>
            <consortium name="The Broad Institute Genome Sequencing Center for Infectious Disease"/>
            <person name="Wu L."/>
            <person name="Ma J."/>
        </authorList>
    </citation>
    <scope>NUCLEOTIDE SEQUENCE [LARGE SCALE GENOMIC DNA]</scope>
    <source>
        <strain evidence="2">JCM 19635</strain>
    </source>
</reference>
<dbReference type="RefSeq" id="WP_380206144.1">
    <property type="nucleotide sequence ID" value="NZ_JBHTEK010000001.1"/>
</dbReference>
<evidence type="ECO:0000313" key="1">
    <source>
        <dbReference type="EMBL" id="MFC7666264.1"/>
    </source>
</evidence>
<keyword evidence="2" id="KW-1185">Reference proteome</keyword>
<name>A0ABW2TZM4_9BACT</name>
<accession>A0ABW2TZM4</accession>
<dbReference type="Proteomes" id="UP001596513">
    <property type="component" value="Unassembled WGS sequence"/>
</dbReference>